<sequence>DTATTTSATFVTTGLEVSITPSATSSKILIIATPSISGYAGTNGWGICLLRDTTEI</sequence>
<organism evidence="1">
    <name type="scientific">marine metagenome</name>
    <dbReference type="NCBI Taxonomy" id="408172"/>
    <lineage>
        <taxon>unclassified sequences</taxon>
        <taxon>metagenomes</taxon>
        <taxon>ecological metagenomes</taxon>
    </lineage>
</organism>
<name>A0A382JJE7_9ZZZZ</name>
<protein>
    <submittedName>
        <fullName evidence="1">Uncharacterized protein</fullName>
    </submittedName>
</protein>
<feature type="non-terminal residue" evidence="1">
    <location>
        <position position="56"/>
    </location>
</feature>
<evidence type="ECO:0000313" key="1">
    <source>
        <dbReference type="EMBL" id="SVC11795.1"/>
    </source>
</evidence>
<dbReference type="EMBL" id="UINC01074523">
    <property type="protein sequence ID" value="SVC11795.1"/>
    <property type="molecule type" value="Genomic_DNA"/>
</dbReference>
<gene>
    <name evidence="1" type="ORF">METZ01_LOCUS264649</name>
</gene>
<accession>A0A382JJE7</accession>
<dbReference type="AlphaFoldDB" id="A0A382JJE7"/>
<reference evidence="1" key="1">
    <citation type="submission" date="2018-05" db="EMBL/GenBank/DDBJ databases">
        <authorList>
            <person name="Lanie J.A."/>
            <person name="Ng W.-L."/>
            <person name="Kazmierczak K.M."/>
            <person name="Andrzejewski T.M."/>
            <person name="Davidsen T.M."/>
            <person name="Wayne K.J."/>
            <person name="Tettelin H."/>
            <person name="Glass J.I."/>
            <person name="Rusch D."/>
            <person name="Podicherti R."/>
            <person name="Tsui H.-C.T."/>
            <person name="Winkler M.E."/>
        </authorList>
    </citation>
    <scope>NUCLEOTIDE SEQUENCE</scope>
</reference>
<feature type="non-terminal residue" evidence="1">
    <location>
        <position position="1"/>
    </location>
</feature>
<proteinExistence type="predicted"/>